<feature type="transmembrane region" description="Helical" evidence="4">
    <location>
        <begin position="96"/>
        <end position="129"/>
    </location>
</feature>
<dbReference type="SUPFAM" id="SSF54427">
    <property type="entry name" value="NTF2-like"/>
    <property type="match status" value="1"/>
</dbReference>
<evidence type="ECO:0000256" key="2">
    <source>
        <dbReference type="ARBA" id="ARBA00023239"/>
    </source>
</evidence>
<evidence type="ECO:0000313" key="6">
    <source>
        <dbReference type="EMBL" id="CRK18661.1"/>
    </source>
</evidence>
<protein>
    <recommendedName>
        <fullName evidence="5">Scytalone dehydratase-like domain-containing protein</fullName>
    </recommendedName>
</protein>
<keyword evidence="4" id="KW-0812">Transmembrane</keyword>
<keyword evidence="2" id="KW-0456">Lyase</keyword>
<dbReference type="EMBL" id="CVQH01009890">
    <property type="protein sequence ID" value="CRK18661.1"/>
    <property type="molecule type" value="Genomic_DNA"/>
</dbReference>
<sequence>MEQYPERYPDYSSFEDVSFDFDSDRKVPLDLRLPETKPEPSPLVTIDEVQLVPKRSFWGHCRPIWLPLTAWLASALFTVLYSLFIHKVLIRRDPKIGVLVFEASVTNLLLSIFSQLYAMVLCFMVQGLLDALRWSLSSRVDGKGGTSASSFFQLSPATDWFSVLKFILESRLRNTWGIFRLALPFMGLGFGSVLKFQNSFQHHFIQDGPSVAVYAGTIPPDVSVLDNIPASYMAGFFDTWAQQLMNYPRYSTAWSMEGCEGNCSAIFLPGGMEIARKVVPLMNSTILQGGTFNDVDSISIMRAPGLAARFDPLPADFRFDIEKECAVYLTPAGMSDGLQMCIRQVGDSLAAGWRACPSFTQLYGECPLPERWATAPLRTKTLMTVYRQNATTTYDRSDLSIKHVTPTSKQVLQPMSAPEALRIWRRIFIPTAEADLIDRQSINVTIHRLAWKYRTYTEFFPDHDVPVEQLRNFLAVPLQFGITALQYANYTMALPPEKRAFPPELLTVATGGRSIMKFVGPLWTAWVFIVSGVLVTVLSGCGFWYILVQAHPVPRPSGILEVDFAVKLEDVKARNGESSVGSFSEVAEEMHSREDYSAWSIIKSLRDKRITMTPQASNDDAIAEGRYIPVLQVLPSGSGGSATARTRHQRHRPDPASASTMAAAPNPANITFDDYLGLTTACFEWADSYDSKDWGRLSRCIAPELRIDYRSFLDKIWEAMPASEFLAMISSPSVLGDPLLKTQHFIGGTRWERVSDTEVVGHHQLRVPHQKYRDASMSEVLVKGHAHSYNKHWYRKIDGVWKFAGLCPEIRWSEYDFEKVFESGRDDFGAREEVPVVESDKEPGLAVVEREMAIAAAS</sequence>
<accession>A0A0G4L9K3</accession>
<feature type="transmembrane region" description="Helical" evidence="4">
    <location>
        <begin position="178"/>
        <end position="196"/>
    </location>
</feature>
<organism evidence="6 7">
    <name type="scientific">Verticillium longisporum</name>
    <name type="common">Verticillium dahliae var. longisporum</name>
    <dbReference type="NCBI Taxonomy" id="100787"/>
    <lineage>
        <taxon>Eukaryota</taxon>
        <taxon>Fungi</taxon>
        <taxon>Dikarya</taxon>
        <taxon>Ascomycota</taxon>
        <taxon>Pezizomycotina</taxon>
        <taxon>Sordariomycetes</taxon>
        <taxon>Hypocreomycetidae</taxon>
        <taxon>Glomerellales</taxon>
        <taxon>Plectosphaerellaceae</taxon>
        <taxon>Verticillium</taxon>
    </lineage>
</organism>
<dbReference type="GO" id="GO:0016829">
    <property type="term" value="F:lyase activity"/>
    <property type="evidence" value="ECO:0007669"/>
    <property type="project" value="UniProtKB-KW"/>
</dbReference>
<reference evidence="6 7" key="1">
    <citation type="submission" date="2015-05" db="EMBL/GenBank/DDBJ databases">
        <authorList>
            <person name="Wang D.B."/>
            <person name="Wang M."/>
        </authorList>
    </citation>
    <scope>NUCLEOTIDE SEQUENCE [LARGE SCALE GENOMIC DNA]</scope>
    <source>
        <strain evidence="6">VL1</strain>
    </source>
</reference>
<evidence type="ECO:0000259" key="5">
    <source>
        <dbReference type="Pfam" id="PF02982"/>
    </source>
</evidence>
<keyword evidence="4" id="KW-0472">Membrane</keyword>
<dbReference type="InterPro" id="IPR049884">
    <property type="entry name" value="Scytalone_dh"/>
</dbReference>
<evidence type="ECO:0000256" key="3">
    <source>
        <dbReference type="SAM" id="MobiDB-lite"/>
    </source>
</evidence>
<dbReference type="STRING" id="100787.A0A0G4L9K3"/>
<gene>
    <name evidence="6" type="ORF">BN1708_012422</name>
</gene>
<feature type="transmembrane region" description="Helical" evidence="4">
    <location>
        <begin position="523"/>
        <end position="547"/>
    </location>
</feature>
<dbReference type="AlphaFoldDB" id="A0A0G4L9K3"/>
<keyword evidence="4" id="KW-1133">Transmembrane helix</keyword>
<proteinExistence type="inferred from homology"/>
<evidence type="ECO:0000256" key="1">
    <source>
        <dbReference type="ARBA" id="ARBA00008584"/>
    </source>
</evidence>
<dbReference type="InterPro" id="IPR032710">
    <property type="entry name" value="NTF2-like_dom_sf"/>
</dbReference>
<keyword evidence="7" id="KW-1185">Reference proteome</keyword>
<dbReference type="Gene3D" id="3.10.450.50">
    <property type="match status" value="1"/>
</dbReference>
<evidence type="ECO:0000256" key="4">
    <source>
        <dbReference type="SAM" id="Phobius"/>
    </source>
</evidence>
<dbReference type="Pfam" id="PF02982">
    <property type="entry name" value="Scytalone_dh"/>
    <property type="match status" value="1"/>
</dbReference>
<evidence type="ECO:0000313" key="7">
    <source>
        <dbReference type="Proteomes" id="UP000044602"/>
    </source>
</evidence>
<comment type="similarity">
    <text evidence="1">Belongs to the scytalone dehydratase family.</text>
</comment>
<feature type="transmembrane region" description="Helical" evidence="4">
    <location>
        <begin position="64"/>
        <end position="84"/>
    </location>
</feature>
<name>A0A0G4L9K3_VERLO</name>
<feature type="domain" description="Scytalone dehydratase-like" evidence="5">
    <location>
        <begin position="669"/>
        <end position="827"/>
    </location>
</feature>
<dbReference type="Proteomes" id="UP000044602">
    <property type="component" value="Unassembled WGS sequence"/>
</dbReference>
<feature type="region of interest" description="Disordered" evidence="3">
    <location>
        <begin position="638"/>
        <end position="663"/>
    </location>
</feature>